<proteinExistence type="predicted"/>
<dbReference type="InParanoid" id="D8U0I5"/>
<feature type="region of interest" description="Disordered" evidence="1">
    <location>
        <begin position="93"/>
        <end position="116"/>
    </location>
</feature>
<name>D8U0I5_VOLCA</name>
<dbReference type="Proteomes" id="UP000001058">
    <property type="component" value="Unassembled WGS sequence"/>
</dbReference>
<feature type="compositionally biased region" description="Acidic residues" evidence="1">
    <location>
        <begin position="33"/>
        <end position="44"/>
    </location>
</feature>
<accession>D8U0I5</accession>
<organism evidence="3">
    <name type="scientific">Volvox carteri f. nagariensis</name>
    <dbReference type="NCBI Taxonomy" id="3068"/>
    <lineage>
        <taxon>Eukaryota</taxon>
        <taxon>Viridiplantae</taxon>
        <taxon>Chlorophyta</taxon>
        <taxon>core chlorophytes</taxon>
        <taxon>Chlorophyceae</taxon>
        <taxon>CS clade</taxon>
        <taxon>Chlamydomonadales</taxon>
        <taxon>Volvocaceae</taxon>
        <taxon>Volvox</taxon>
    </lineage>
</organism>
<sequence>MKRFHHFQEVQEFNLSTKQNRTPSRLPPKSSSSEEEEEEEEEEKDASKTRLRKLGPAAGRAHGSLACCRDAAVGLLEVPVSKPVPACSCCDPTTPEDSLASGLRQTGPSGDERRPDNAWRGFVLQLGAKDAVAVGTTMAGKLRPAGPASGCGKRLRFHGLLHAGFKQQTISLCASRNCRRAQTWQYLEWQRFRTEYSSKAAMSSGWTATYIITDASAGWAVLVVPDPPASVCE</sequence>
<dbReference type="EMBL" id="GL378349">
    <property type="protein sequence ID" value="EFJ46641.1"/>
    <property type="molecule type" value="Genomic_DNA"/>
</dbReference>
<keyword evidence="3" id="KW-1185">Reference proteome</keyword>
<feature type="compositionally biased region" description="Polar residues" evidence="1">
    <location>
        <begin position="11"/>
        <end position="23"/>
    </location>
</feature>
<protein>
    <submittedName>
        <fullName evidence="2">Uncharacterized protein</fullName>
    </submittedName>
</protein>
<gene>
    <name evidence="2" type="ORF">VOLCADRAFT_92807</name>
</gene>
<evidence type="ECO:0000256" key="1">
    <source>
        <dbReference type="SAM" id="MobiDB-lite"/>
    </source>
</evidence>
<dbReference type="AlphaFoldDB" id="D8U0I5"/>
<evidence type="ECO:0000313" key="2">
    <source>
        <dbReference type="EMBL" id="EFJ46641.1"/>
    </source>
</evidence>
<dbReference type="KEGG" id="vcn:VOLCADRAFT_92807"/>
<dbReference type="RefSeq" id="XP_002952170.1">
    <property type="nucleotide sequence ID" value="XM_002952124.1"/>
</dbReference>
<feature type="region of interest" description="Disordered" evidence="1">
    <location>
        <begin position="1"/>
        <end position="51"/>
    </location>
</feature>
<dbReference type="GeneID" id="9628421"/>
<evidence type="ECO:0000313" key="3">
    <source>
        <dbReference type="Proteomes" id="UP000001058"/>
    </source>
</evidence>
<reference evidence="2 3" key="1">
    <citation type="journal article" date="2010" name="Science">
        <title>Genomic analysis of organismal complexity in the multicellular green alga Volvox carteri.</title>
        <authorList>
            <person name="Prochnik S.E."/>
            <person name="Umen J."/>
            <person name="Nedelcu A.M."/>
            <person name="Hallmann A."/>
            <person name="Miller S.M."/>
            <person name="Nishii I."/>
            <person name="Ferris P."/>
            <person name="Kuo A."/>
            <person name="Mitros T."/>
            <person name="Fritz-Laylin L.K."/>
            <person name="Hellsten U."/>
            <person name="Chapman J."/>
            <person name="Simakov O."/>
            <person name="Rensing S.A."/>
            <person name="Terry A."/>
            <person name="Pangilinan J."/>
            <person name="Kapitonov V."/>
            <person name="Jurka J."/>
            <person name="Salamov A."/>
            <person name="Shapiro H."/>
            <person name="Schmutz J."/>
            <person name="Grimwood J."/>
            <person name="Lindquist E."/>
            <person name="Lucas S."/>
            <person name="Grigoriev I.V."/>
            <person name="Schmitt R."/>
            <person name="Kirk D."/>
            <person name="Rokhsar D.S."/>
        </authorList>
    </citation>
    <scope>NUCLEOTIDE SEQUENCE [LARGE SCALE GENOMIC DNA]</scope>
    <source>
        <strain evidence="3">f. Nagariensis / Eve</strain>
    </source>
</reference>